<dbReference type="InterPro" id="IPR007899">
    <property type="entry name" value="CHAD_dom"/>
</dbReference>
<dbReference type="PROSITE" id="PS51708">
    <property type="entry name" value="CHAD"/>
    <property type="match status" value="1"/>
</dbReference>
<dbReference type="Pfam" id="PF05235">
    <property type="entry name" value="CHAD"/>
    <property type="match status" value="1"/>
</dbReference>
<gene>
    <name evidence="3" type="ORF">KKR89_01575</name>
</gene>
<dbReference type="Proteomes" id="UP000679335">
    <property type="component" value="Chromosome"/>
</dbReference>
<dbReference type="SMART" id="SM01118">
    <property type="entry name" value="CYTH"/>
    <property type="match status" value="1"/>
</dbReference>
<feature type="region of interest" description="Disordered" evidence="1">
    <location>
        <begin position="1"/>
        <end position="21"/>
    </location>
</feature>
<reference evidence="3 4" key="1">
    <citation type="submission" date="2021-05" db="EMBL/GenBank/DDBJ databases">
        <title>Novel species in genus Cellulomonas.</title>
        <authorList>
            <person name="Zhang G."/>
        </authorList>
    </citation>
    <scope>NUCLEOTIDE SEQUENCE [LARGE SCALE GENOMIC DNA]</scope>
    <source>
        <strain evidence="4">zg-ZUI157</strain>
    </source>
</reference>
<evidence type="ECO:0000313" key="3">
    <source>
        <dbReference type="EMBL" id="QWC16393.1"/>
    </source>
</evidence>
<organism evidence="3 4">
    <name type="scientific">Cellulomonas dongxiuzhuiae</name>
    <dbReference type="NCBI Taxonomy" id="2819979"/>
    <lineage>
        <taxon>Bacteria</taxon>
        <taxon>Bacillati</taxon>
        <taxon>Actinomycetota</taxon>
        <taxon>Actinomycetes</taxon>
        <taxon>Micrococcales</taxon>
        <taxon>Cellulomonadaceae</taxon>
        <taxon>Cellulomonas</taxon>
    </lineage>
</organism>
<protein>
    <submittedName>
        <fullName evidence="3">CYTH and CHAD domain-containing protein</fullName>
    </submittedName>
</protein>
<evidence type="ECO:0000256" key="1">
    <source>
        <dbReference type="SAM" id="MobiDB-lite"/>
    </source>
</evidence>
<dbReference type="CDD" id="cd07374">
    <property type="entry name" value="CYTH-like_Pase"/>
    <property type="match status" value="1"/>
</dbReference>
<evidence type="ECO:0000313" key="4">
    <source>
        <dbReference type="Proteomes" id="UP000679335"/>
    </source>
</evidence>
<evidence type="ECO:0000259" key="2">
    <source>
        <dbReference type="PROSITE" id="PS51708"/>
    </source>
</evidence>
<proteinExistence type="predicted"/>
<name>A0ABX8GKN0_9CELL</name>
<feature type="region of interest" description="Disordered" evidence="1">
    <location>
        <begin position="80"/>
        <end position="100"/>
    </location>
</feature>
<keyword evidence="4" id="KW-1185">Reference proteome</keyword>
<dbReference type="SUPFAM" id="SSF55154">
    <property type="entry name" value="CYTH-like phosphatases"/>
    <property type="match status" value="1"/>
</dbReference>
<dbReference type="Gene3D" id="1.40.20.10">
    <property type="entry name" value="CHAD domain"/>
    <property type="match status" value="1"/>
</dbReference>
<dbReference type="InterPro" id="IPR023577">
    <property type="entry name" value="CYTH_domain"/>
</dbReference>
<accession>A0ABX8GKN0</accession>
<dbReference type="InterPro" id="IPR038186">
    <property type="entry name" value="CHAD_dom_sf"/>
</dbReference>
<feature type="region of interest" description="Disordered" evidence="1">
    <location>
        <begin position="198"/>
        <end position="235"/>
    </location>
</feature>
<feature type="domain" description="CHAD" evidence="2">
    <location>
        <begin position="231"/>
        <end position="513"/>
    </location>
</feature>
<dbReference type="PANTHER" id="PTHR39339:SF1">
    <property type="entry name" value="CHAD DOMAIN-CONTAINING PROTEIN"/>
    <property type="match status" value="1"/>
</dbReference>
<dbReference type="EMBL" id="CP076023">
    <property type="protein sequence ID" value="QWC16393.1"/>
    <property type="molecule type" value="Genomic_DNA"/>
</dbReference>
<dbReference type="SMART" id="SM00880">
    <property type="entry name" value="CHAD"/>
    <property type="match status" value="1"/>
</dbReference>
<dbReference type="RefSeq" id="WP_208196955.1">
    <property type="nucleotide sequence ID" value="NZ_CP076023.1"/>
</dbReference>
<dbReference type="InterPro" id="IPR033469">
    <property type="entry name" value="CYTH-like_dom_sf"/>
</dbReference>
<dbReference type="Gene3D" id="2.40.320.10">
    <property type="entry name" value="Hypothetical Protein Pfu-838710-001"/>
    <property type="match status" value="1"/>
</dbReference>
<sequence>MPEVSREVEVTFSADDGDELPSLAALAGSPDDPVPLLSGEPERQVLRTTYVDTADLDLARHGITLRRRVGGEGGGWFLTVPGGAPGGSQVRRPPGRAGSAVPDELQRLVRARTGGRLLAPVARVTTGRTVHRVFDATDRVVLELTDDRVSARRILPVEGSGEAAGAQVTWREIAVVTPDADGERLAAVAGALRERGLTEGPRTSELARVLDVGTPAPHDGRPSRGRPTGRKSSTSSVVVAYLTDQLEQIRSQDLLVRLGAPGSVHKTRVATRRSRSALATFRAAFDPDVVTPLRAELKWLAGVLGEVRDAEVMRARVRDVLEAGSADATVPPAPAGVDVGSAHAVARTALLAALDGERYDRLLDALEELVDAPPTTERGDRRAGKQLRRGIAHEYDHVRRLMKRSRAAGEPERRGRLLHDARKAAKRTRYAAELAGDVLGADARAFAAAMESLQEALGEYQDTVVLRAHLRELAAGTTDPAAAFTYGRLHALEEVRAREAEGRVPAVWAEARRKRLRRRLR</sequence>
<dbReference type="PANTHER" id="PTHR39339">
    <property type="entry name" value="SLR1444 PROTEIN"/>
    <property type="match status" value="1"/>
</dbReference>
<dbReference type="Pfam" id="PF01928">
    <property type="entry name" value="CYTH"/>
    <property type="match status" value="1"/>
</dbReference>